<accession>A0A011UDL5</accession>
<comment type="caution">
    <text evidence="2">The sequence shown here is derived from an EMBL/GenBank/DDBJ whole genome shotgun (WGS) entry which is preliminary data.</text>
</comment>
<protein>
    <submittedName>
        <fullName evidence="2">Uncharacterized protein</fullName>
    </submittedName>
</protein>
<evidence type="ECO:0000313" key="3">
    <source>
        <dbReference type="Proteomes" id="UP000019849"/>
    </source>
</evidence>
<dbReference type="RefSeq" id="WP_035029154.1">
    <property type="nucleotide sequence ID" value="NZ_KK073895.1"/>
</dbReference>
<reference evidence="2 3" key="1">
    <citation type="submission" date="2014-02" db="EMBL/GenBank/DDBJ databases">
        <title>Aquamicrobium defluvii Genome sequencing.</title>
        <authorList>
            <person name="Wang X."/>
        </authorList>
    </citation>
    <scope>NUCLEOTIDE SEQUENCE [LARGE SCALE GENOMIC DNA]</scope>
    <source>
        <strain evidence="2 3">W13Z1</strain>
    </source>
</reference>
<proteinExistence type="predicted"/>
<dbReference type="AlphaFoldDB" id="A0A011UDL5"/>
<dbReference type="EMBL" id="JENY01000023">
    <property type="protein sequence ID" value="EXL04023.1"/>
    <property type="molecule type" value="Genomic_DNA"/>
</dbReference>
<sequence>MSNVVTLHADKRWKAVIEYRTDDGSTSVEHYFEEISDLHSLIEHGPDWNFLIRCTIVLNRPDNGDVQNGAANERREERSWTE</sequence>
<evidence type="ECO:0000256" key="1">
    <source>
        <dbReference type="SAM" id="MobiDB-lite"/>
    </source>
</evidence>
<feature type="region of interest" description="Disordered" evidence="1">
    <location>
        <begin position="61"/>
        <end position="82"/>
    </location>
</feature>
<organism evidence="2 3">
    <name type="scientific">Aquamicrobium defluvii</name>
    <dbReference type="NCBI Taxonomy" id="69279"/>
    <lineage>
        <taxon>Bacteria</taxon>
        <taxon>Pseudomonadati</taxon>
        <taxon>Pseudomonadota</taxon>
        <taxon>Alphaproteobacteria</taxon>
        <taxon>Hyphomicrobiales</taxon>
        <taxon>Phyllobacteriaceae</taxon>
        <taxon>Aquamicrobium</taxon>
    </lineage>
</organism>
<dbReference type="PATRIC" id="fig|69279.3.peg.3357"/>
<gene>
    <name evidence="2" type="ORF">BG36_11330</name>
</gene>
<dbReference type="HOGENOM" id="CLU_2550966_0_0_5"/>
<dbReference type="Proteomes" id="UP000019849">
    <property type="component" value="Unassembled WGS sequence"/>
</dbReference>
<feature type="compositionally biased region" description="Basic and acidic residues" evidence="1">
    <location>
        <begin position="72"/>
        <end position="82"/>
    </location>
</feature>
<evidence type="ECO:0000313" key="2">
    <source>
        <dbReference type="EMBL" id="EXL04023.1"/>
    </source>
</evidence>
<name>A0A011UDL5_9HYPH</name>